<dbReference type="CDD" id="cd21203">
    <property type="entry name" value="CH_AtKIN14-like"/>
    <property type="match status" value="1"/>
</dbReference>
<dbReference type="PANTHER" id="PTHR47972:SF28">
    <property type="entry name" value="KINESIN-LIKE PROTEIN KLP-3"/>
    <property type="match status" value="1"/>
</dbReference>
<protein>
    <recommendedName>
        <fullName evidence="10">Kinesin motor domain-containing protein</fullName>
    </recommendedName>
</protein>
<evidence type="ECO:0000313" key="8">
    <source>
        <dbReference type="EMBL" id="PIA58346.1"/>
    </source>
</evidence>
<dbReference type="InterPro" id="IPR036872">
    <property type="entry name" value="CH_dom_sf"/>
</dbReference>
<dbReference type="InterPro" id="IPR001752">
    <property type="entry name" value="Kinesin_motor_dom"/>
</dbReference>
<dbReference type="InterPro" id="IPR027640">
    <property type="entry name" value="Kinesin-like_fam"/>
</dbReference>
<feature type="region of interest" description="Disordered" evidence="5">
    <location>
        <begin position="1"/>
        <end position="32"/>
    </location>
</feature>
<feature type="coiled-coil region" evidence="4">
    <location>
        <begin position="769"/>
        <end position="803"/>
    </location>
</feature>
<dbReference type="SUPFAM" id="SSF52540">
    <property type="entry name" value="P-loop containing nucleoside triphosphate hydrolases"/>
    <property type="match status" value="1"/>
</dbReference>
<dbReference type="InParanoid" id="A0A2G5ERI7"/>
<evidence type="ECO:0000313" key="9">
    <source>
        <dbReference type="Proteomes" id="UP000230069"/>
    </source>
</evidence>
<organism evidence="8 9">
    <name type="scientific">Aquilegia coerulea</name>
    <name type="common">Rocky mountain columbine</name>
    <dbReference type="NCBI Taxonomy" id="218851"/>
    <lineage>
        <taxon>Eukaryota</taxon>
        <taxon>Viridiplantae</taxon>
        <taxon>Streptophyta</taxon>
        <taxon>Embryophyta</taxon>
        <taxon>Tracheophyta</taxon>
        <taxon>Spermatophyta</taxon>
        <taxon>Magnoliopsida</taxon>
        <taxon>Ranunculales</taxon>
        <taxon>Ranunculaceae</taxon>
        <taxon>Thalictroideae</taxon>
        <taxon>Aquilegia</taxon>
    </lineage>
</organism>
<evidence type="ECO:0000256" key="3">
    <source>
        <dbReference type="PROSITE-ProRule" id="PRU00283"/>
    </source>
</evidence>
<dbReference type="GO" id="GO:0008017">
    <property type="term" value="F:microtubule binding"/>
    <property type="evidence" value="ECO:0007669"/>
    <property type="project" value="InterPro"/>
</dbReference>
<feature type="compositionally biased region" description="Basic and acidic residues" evidence="5">
    <location>
        <begin position="1036"/>
        <end position="1052"/>
    </location>
</feature>
<dbReference type="FunCoup" id="A0A2G5ERI7">
    <property type="interactions" value="99"/>
</dbReference>
<dbReference type="SMART" id="SM00129">
    <property type="entry name" value="KISc"/>
    <property type="match status" value="1"/>
</dbReference>
<dbReference type="GO" id="GO:0015630">
    <property type="term" value="C:microtubule cytoskeleton"/>
    <property type="evidence" value="ECO:0007669"/>
    <property type="project" value="TreeGrafter"/>
</dbReference>
<comment type="similarity">
    <text evidence="1">Belongs to the TRAFAC class myosin-kinesin ATPase superfamily. Kinesin family. KIN-14 subfamily.</text>
</comment>
<dbReference type="Pfam" id="PF00307">
    <property type="entry name" value="CH"/>
    <property type="match status" value="1"/>
</dbReference>
<dbReference type="FunFam" id="1.10.418.10:FF:000067">
    <property type="entry name" value="kinesin-like protein KIN-14F"/>
    <property type="match status" value="1"/>
</dbReference>
<dbReference type="SUPFAM" id="SSF47576">
    <property type="entry name" value="Calponin-homology domain, CH-domain"/>
    <property type="match status" value="1"/>
</dbReference>
<evidence type="ECO:0000259" key="6">
    <source>
        <dbReference type="PROSITE" id="PS50021"/>
    </source>
</evidence>
<feature type="domain" description="Calponin-homology (CH)" evidence="6">
    <location>
        <begin position="57"/>
        <end position="176"/>
    </location>
</feature>
<dbReference type="GO" id="GO:0003777">
    <property type="term" value="F:microtubule motor activity"/>
    <property type="evidence" value="ECO:0007669"/>
    <property type="project" value="InterPro"/>
</dbReference>
<keyword evidence="2 3" id="KW-0505">Motor protein</keyword>
<dbReference type="PANTHER" id="PTHR47972">
    <property type="entry name" value="KINESIN-LIKE PROTEIN KLP-3"/>
    <property type="match status" value="1"/>
</dbReference>
<feature type="compositionally biased region" description="Low complexity" evidence="5">
    <location>
        <begin position="7"/>
        <end position="24"/>
    </location>
</feature>
<feature type="region of interest" description="Disordered" evidence="5">
    <location>
        <begin position="1099"/>
        <end position="1128"/>
    </location>
</feature>
<keyword evidence="3" id="KW-0067">ATP-binding</keyword>
<proteinExistence type="inferred from homology"/>
<feature type="binding site" evidence="3">
    <location>
        <begin position="518"/>
        <end position="525"/>
    </location>
    <ligand>
        <name>ATP</name>
        <dbReference type="ChEBI" id="CHEBI:30616"/>
    </ligand>
</feature>
<evidence type="ECO:0000259" key="7">
    <source>
        <dbReference type="PROSITE" id="PS50067"/>
    </source>
</evidence>
<name>A0A2G5ERI7_AQUCA</name>
<dbReference type="Proteomes" id="UP000230069">
    <property type="component" value="Unassembled WGS sequence"/>
</dbReference>
<reference evidence="8 9" key="1">
    <citation type="submission" date="2017-09" db="EMBL/GenBank/DDBJ databases">
        <title>WGS assembly of Aquilegia coerulea Goldsmith.</title>
        <authorList>
            <person name="Hodges S."/>
            <person name="Kramer E."/>
            <person name="Nordborg M."/>
            <person name="Tomkins J."/>
            <person name="Borevitz J."/>
            <person name="Derieg N."/>
            <person name="Yan J."/>
            <person name="Mihaltcheva S."/>
            <person name="Hayes R.D."/>
            <person name="Rokhsar D."/>
        </authorList>
    </citation>
    <scope>NUCLEOTIDE SEQUENCE [LARGE SCALE GENOMIC DNA]</scope>
    <source>
        <strain evidence="9">cv. Goldsmith</strain>
    </source>
</reference>
<keyword evidence="9" id="KW-1185">Reference proteome</keyword>
<dbReference type="Pfam" id="PF00225">
    <property type="entry name" value="Kinesin"/>
    <property type="match status" value="1"/>
</dbReference>
<keyword evidence="3" id="KW-0547">Nucleotide-binding</keyword>
<dbReference type="EMBL" id="KZ305022">
    <property type="protein sequence ID" value="PIA58346.1"/>
    <property type="molecule type" value="Genomic_DNA"/>
</dbReference>
<keyword evidence="4" id="KW-0175">Coiled coil</keyword>
<dbReference type="SMART" id="SM00033">
    <property type="entry name" value="CH"/>
    <property type="match status" value="1"/>
</dbReference>
<dbReference type="Gene3D" id="1.10.418.10">
    <property type="entry name" value="Calponin-like domain"/>
    <property type="match status" value="1"/>
</dbReference>
<dbReference type="InterPro" id="IPR027417">
    <property type="entry name" value="P-loop_NTPase"/>
</dbReference>
<dbReference type="OrthoDB" id="3176171at2759"/>
<feature type="coiled-coil region" evidence="4">
    <location>
        <begin position="358"/>
        <end position="385"/>
    </location>
</feature>
<evidence type="ECO:0000256" key="5">
    <source>
        <dbReference type="SAM" id="MobiDB-lite"/>
    </source>
</evidence>
<accession>A0A2G5ERI7</accession>
<feature type="domain" description="Kinesin motor" evidence="7">
    <location>
        <begin position="434"/>
        <end position="762"/>
    </location>
</feature>
<feature type="region of interest" description="Disordered" evidence="5">
    <location>
        <begin position="847"/>
        <end position="902"/>
    </location>
</feature>
<evidence type="ECO:0000256" key="4">
    <source>
        <dbReference type="SAM" id="Coils"/>
    </source>
</evidence>
<dbReference type="AlphaFoldDB" id="A0A2G5ERI7"/>
<dbReference type="STRING" id="218851.A0A2G5ERI7"/>
<gene>
    <name evidence="8" type="ORF">AQUCO_00500341v1</name>
</gene>
<evidence type="ECO:0008006" key="10">
    <source>
        <dbReference type="Google" id="ProtNLM"/>
    </source>
</evidence>
<feature type="region of interest" description="Disordered" evidence="5">
    <location>
        <begin position="1036"/>
        <end position="1055"/>
    </location>
</feature>
<sequence>MAHHQEGSCTSFSSTFTSPSKGTSLRGGGGGGLKAIDTSDDIINDYELAHRKAEQAGWRRYEATEWLRQMDHGAYQLLPKQPCSEEEFCLALRNGLILCNVLNKINPGAISKVVESPIQTTDIAAQSAIQYFENMRNFLVAVADMKLLTFEASDIEKGGSSIKVVDCILCLKGYYEWKQAGGIGTWRYGGTVKITALPKDSASSITCATVEDDLFDLFPHDQQFLQYLKLSTEASVEKDKAHNALAFLFDRFGLGLLQSYLTHLNGTVDAPLNAMLIDTLLKKVVKDFKGMLFSHSNQLGLLLKGILNDDSCSISKCELIEAISKYLVRRQYGSSNDLSTFCICGGKRDEIRINSSHISKQVERLDLQQNQLEVLKSNFQETRATVKDAHSNWGDELRRLEFHIKSLEVESSSYHKLLEENRLLYNTVQDLKGTIRVFCRVRPFLPGQTDGLSTIDYIGENGNIMIVNPHKHGKDARKVFTFNKVFGANVTQQQVFGDTQPLIRSVLDGYNVCIFAYGQTGSGKTYTMNGPDLTTEETWGVNYRALNDLFEISNSRLDFIRYEVRVQMIEIYNEQVRDLLVSDGTNRRLDIWNISQPNGLNVPDASLVPVKCTQDVLDLMLIGQKNRAVGATALNERSSRSHSVLAVHVHGKELVSGSILRGCLHLVDLAGSERVDKSEAVGERLREAQHINRSLSALGDVISSLAQKNKHIPYRNSKLTQVLQDSLGGQAKTLMFVHINPEVSSFGETISTLKFAERVASIELGAARSNKETGEIKALKEEISNLKLELGRKEAEVEQLRDGNIHIRVDPQKQRAVSPFYLPRLATNANTKPEITQRSINDARSIEVRSCSSGKQRRSRFPSGLTDRDPIPKMPFLAEDDLLTRKPRSPSPPVRRSISTDRGSLRFKHDAHDNQHPVKLQLPTRIAVNKSVASIPEIPTSENNSRIYLGHKYIMKPEICSETLSSFQRVNWRNVHPEIEDQQMKQALNVRQGGIRKTKPETKPMLKHQFPTRMQKPEAPQLLNEEEMSRKVEVTQRSDFSETENEHGHVESPIRVSSRVNKHRQNFARVSQNLEHRGMVQAVEPLLVERNENKLQNGVIHNGKEGRNSTVPSFRRSRSSPRGKFIMP</sequence>
<dbReference type="PROSITE" id="PS50021">
    <property type="entry name" value="CH"/>
    <property type="match status" value="1"/>
</dbReference>
<dbReference type="InterPro" id="IPR001715">
    <property type="entry name" value="CH_dom"/>
</dbReference>
<dbReference type="GO" id="GO:0005524">
    <property type="term" value="F:ATP binding"/>
    <property type="evidence" value="ECO:0007669"/>
    <property type="project" value="UniProtKB-UniRule"/>
</dbReference>
<evidence type="ECO:0000256" key="2">
    <source>
        <dbReference type="ARBA" id="ARBA00023175"/>
    </source>
</evidence>
<evidence type="ECO:0000256" key="1">
    <source>
        <dbReference type="ARBA" id="ARBA00010899"/>
    </source>
</evidence>
<dbReference type="PROSITE" id="PS50067">
    <property type="entry name" value="KINESIN_MOTOR_2"/>
    <property type="match status" value="1"/>
</dbReference>
<dbReference type="InterPro" id="IPR036961">
    <property type="entry name" value="Kinesin_motor_dom_sf"/>
</dbReference>
<dbReference type="FunFam" id="3.40.850.10:FF:000086">
    <property type="entry name" value="kinesin-like protein KIN-14F"/>
    <property type="match status" value="1"/>
</dbReference>
<dbReference type="PRINTS" id="PR00380">
    <property type="entry name" value="KINESINHEAVY"/>
</dbReference>
<dbReference type="GO" id="GO:0007018">
    <property type="term" value="P:microtubule-based movement"/>
    <property type="evidence" value="ECO:0007669"/>
    <property type="project" value="InterPro"/>
</dbReference>
<dbReference type="Gene3D" id="3.40.850.10">
    <property type="entry name" value="Kinesin motor domain"/>
    <property type="match status" value="1"/>
</dbReference>